<dbReference type="PANTHER" id="PTHR11941">
    <property type="entry name" value="ENOYL-COA HYDRATASE-RELATED"/>
    <property type="match status" value="1"/>
</dbReference>
<dbReference type="GO" id="GO:0006635">
    <property type="term" value="P:fatty acid beta-oxidation"/>
    <property type="evidence" value="ECO:0007669"/>
    <property type="project" value="TreeGrafter"/>
</dbReference>
<proteinExistence type="predicted"/>
<dbReference type="InterPro" id="IPR001753">
    <property type="entry name" value="Enoyl-CoA_hydra/iso"/>
</dbReference>
<protein>
    <submittedName>
        <fullName evidence="3">Enoyl-CoA hydratase/isomerase family protein</fullName>
    </submittedName>
</protein>
<keyword evidence="4" id="KW-1185">Reference proteome</keyword>
<keyword evidence="1" id="KW-0443">Lipid metabolism</keyword>
<dbReference type="CDD" id="cd06558">
    <property type="entry name" value="crotonase-like"/>
    <property type="match status" value="1"/>
</dbReference>
<dbReference type="EMBL" id="JALGBI010000001">
    <property type="protein sequence ID" value="MCJ0762572.1"/>
    <property type="molecule type" value="Genomic_DNA"/>
</dbReference>
<evidence type="ECO:0000313" key="3">
    <source>
        <dbReference type="EMBL" id="MCJ0762572.1"/>
    </source>
</evidence>
<comment type="caution">
    <text evidence="3">The sequence shown here is derived from an EMBL/GenBank/DDBJ whole genome shotgun (WGS) entry which is preliminary data.</text>
</comment>
<dbReference type="Gene3D" id="3.90.226.10">
    <property type="entry name" value="2-enoyl-CoA Hydratase, Chain A, domain 1"/>
    <property type="match status" value="1"/>
</dbReference>
<sequence length="251" mass="26404">MIDLRHEGATAVLTLMRRERGNALGLELVEALIGAVEACIADPAVHTLAITADGDDFCTGFDLGGFKLPDGAAELAALDGALLWRFVRIEHLLSLLWHAPLRTVAVAHGRAFGAGADLFAACDLRLAAPGTQWRFPGAAFGIVLGTRRLGEQVGTDRALAWVTTGALIPIDEALAQGLATGLVPDGGWRRQLAPLSVGRPAYAALRAAARSDRRNADLAALVRSAMQPGLARRIAAYRDALRRPPPASAGD</sequence>
<evidence type="ECO:0000313" key="4">
    <source>
        <dbReference type="Proteomes" id="UP001139447"/>
    </source>
</evidence>
<keyword evidence="2" id="KW-0456">Lyase</keyword>
<dbReference type="SUPFAM" id="SSF52096">
    <property type="entry name" value="ClpP/crotonase"/>
    <property type="match status" value="1"/>
</dbReference>
<evidence type="ECO:0000256" key="2">
    <source>
        <dbReference type="ARBA" id="ARBA00023239"/>
    </source>
</evidence>
<dbReference type="RefSeq" id="WP_243304946.1">
    <property type="nucleotide sequence ID" value="NZ_JALGBI010000001.1"/>
</dbReference>
<dbReference type="GO" id="GO:0016829">
    <property type="term" value="F:lyase activity"/>
    <property type="evidence" value="ECO:0007669"/>
    <property type="project" value="UniProtKB-KW"/>
</dbReference>
<dbReference type="Proteomes" id="UP001139447">
    <property type="component" value="Unassembled WGS sequence"/>
</dbReference>
<gene>
    <name evidence="3" type="ORF">MMF98_05040</name>
</gene>
<name>A0A9X1VVD6_9BURK</name>
<reference evidence="3" key="1">
    <citation type="submission" date="2022-03" db="EMBL/GenBank/DDBJ databases">
        <authorList>
            <person name="Woo C.Y."/>
        </authorList>
    </citation>
    <scope>NUCLEOTIDE SEQUENCE</scope>
    <source>
        <strain evidence="3">CYS-02</strain>
    </source>
</reference>
<dbReference type="PANTHER" id="PTHR11941:SF169">
    <property type="entry name" value="(7AS)-7A-METHYL-1,5-DIOXO-2,3,5,6,7,7A-HEXAHYDRO-1H-INDENE-CARBOXYL-COA HYDROLASE"/>
    <property type="match status" value="1"/>
</dbReference>
<dbReference type="InterPro" id="IPR029045">
    <property type="entry name" value="ClpP/crotonase-like_dom_sf"/>
</dbReference>
<evidence type="ECO:0000256" key="1">
    <source>
        <dbReference type="ARBA" id="ARBA00023098"/>
    </source>
</evidence>
<accession>A0A9X1VVD6</accession>
<dbReference type="AlphaFoldDB" id="A0A9X1VVD6"/>
<dbReference type="Pfam" id="PF00378">
    <property type="entry name" value="ECH_1"/>
    <property type="match status" value="1"/>
</dbReference>
<organism evidence="3 4">
    <name type="scientific">Variovorax terrae</name>
    <dbReference type="NCBI Taxonomy" id="2923278"/>
    <lineage>
        <taxon>Bacteria</taxon>
        <taxon>Pseudomonadati</taxon>
        <taxon>Pseudomonadota</taxon>
        <taxon>Betaproteobacteria</taxon>
        <taxon>Burkholderiales</taxon>
        <taxon>Comamonadaceae</taxon>
        <taxon>Variovorax</taxon>
    </lineage>
</organism>